<reference evidence="6" key="2">
    <citation type="submission" date="2020-08" db="EMBL/GenBank/DDBJ databases">
        <title>Plant Genome Project.</title>
        <authorList>
            <person name="Zhang R.-G."/>
        </authorList>
    </citation>
    <scope>NUCLEOTIDE SEQUENCE</scope>
    <source>
        <strain evidence="6">Huo1</strain>
        <tissue evidence="6">Leaf</tissue>
    </source>
</reference>
<evidence type="ECO:0000256" key="3">
    <source>
        <dbReference type="SAM" id="Phobius"/>
    </source>
</evidence>
<protein>
    <submittedName>
        <fullName evidence="6">Uncharacterized protein</fullName>
    </submittedName>
</protein>
<dbReference type="Pfam" id="PF11961">
    <property type="entry name" value="DUF3475"/>
    <property type="match status" value="1"/>
</dbReference>
<evidence type="ECO:0000259" key="4">
    <source>
        <dbReference type="Pfam" id="PF05003"/>
    </source>
</evidence>
<evidence type="ECO:0000256" key="1">
    <source>
        <dbReference type="SAM" id="Coils"/>
    </source>
</evidence>
<dbReference type="Proteomes" id="UP000298416">
    <property type="component" value="Unassembled WGS sequence"/>
</dbReference>
<dbReference type="GO" id="GO:0045927">
    <property type="term" value="P:positive regulation of growth"/>
    <property type="evidence" value="ECO:0007669"/>
    <property type="project" value="InterPro"/>
</dbReference>
<dbReference type="PANTHER" id="PTHR31371:SF20">
    <property type="entry name" value="OS12G0146500 PROTEIN"/>
    <property type="match status" value="1"/>
</dbReference>
<feature type="transmembrane region" description="Helical" evidence="3">
    <location>
        <begin position="802"/>
        <end position="819"/>
    </location>
</feature>
<keyword evidence="3" id="KW-0472">Membrane</keyword>
<proteinExistence type="predicted"/>
<evidence type="ECO:0000313" key="6">
    <source>
        <dbReference type="EMBL" id="KAG6391518.1"/>
    </source>
</evidence>
<evidence type="ECO:0000259" key="5">
    <source>
        <dbReference type="Pfam" id="PF11961"/>
    </source>
</evidence>
<gene>
    <name evidence="6" type="ORF">SASPL_149274</name>
</gene>
<dbReference type="AlphaFoldDB" id="A0A8X8WBU7"/>
<dbReference type="EMBL" id="PNBA02000019">
    <property type="protein sequence ID" value="KAG6391518.1"/>
    <property type="molecule type" value="Genomic_DNA"/>
</dbReference>
<dbReference type="Pfam" id="PF05003">
    <property type="entry name" value="DUF668"/>
    <property type="match status" value="1"/>
</dbReference>
<feature type="region of interest" description="Disordered" evidence="2">
    <location>
        <begin position="294"/>
        <end position="342"/>
    </location>
</feature>
<feature type="compositionally biased region" description="Low complexity" evidence="2">
    <location>
        <begin position="326"/>
        <end position="342"/>
    </location>
</feature>
<keyword evidence="3" id="KW-0812">Transmembrane</keyword>
<keyword evidence="3" id="KW-1133">Transmembrane helix</keyword>
<feature type="domain" description="DUF668" evidence="4">
    <location>
        <begin position="428"/>
        <end position="519"/>
    </location>
</feature>
<feature type="compositionally biased region" description="Low complexity" evidence="2">
    <location>
        <begin position="301"/>
        <end position="312"/>
    </location>
</feature>
<feature type="domain" description="DUF3475" evidence="5">
    <location>
        <begin position="28"/>
        <end position="84"/>
    </location>
</feature>
<dbReference type="PANTHER" id="PTHR31371">
    <property type="entry name" value="BNAC09G50660D PROTEIN"/>
    <property type="match status" value="1"/>
</dbReference>
<dbReference type="InterPro" id="IPR021864">
    <property type="entry name" value="DUF3475"/>
</dbReference>
<keyword evidence="1" id="KW-0175">Coiled coil</keyword>
<dbReference type="InterPro" id="IPR021788">
    <property type="entry name" value="CPP1-like"/>
</dbReference>
<feature type="transmembrane region" description="Helical" evidence="3">
    <location>
        <begin position="864"/>
        <end position="881"/>
    </location>
</feature>
<evidence type="ECO:0000313" key="7">
    <source>
        <dbReference type="Proteomes" id="UP000298416"/>
    </source>
</evidence>
<feature type="coiled-coil region" evidence="1">
    <location>
        <begin position="151"/>
        <end position="199"/>
    </location>
</feature>
<sequence>MVTQSWFRSLWTPLKKNEFHTEKVKIAVLAFEAASLMTKLLHLWQSMTDKQVARLRVEINDSLGIKKLVSESDEYIGKLICAEMMENLVNVARALARLSKRCNDPLLRSFEQAFNDLIMGGADTYGWQFSWRKMERKVKKMERFIVANANLYQEMETLADLEQALKRMKGNDSVDSITLVEYEKKIAWKRQEVKHLKENSLWSRTYDYTILLMARSLFTTYGRIGHVFGVNHIADIGANSRVVDDSNNRHSHSTAFMQSSVYPSENYVPRVSTGTQGKFISSSGPLLRTNNMGNFHSGPLGNSTNTSSSISGKHNGVGGYYSGPLSSSTAKPGPTSKTSKSSFRMWHFRDKSHKAEKISRRKPNGMTMSGPLTGSVVGGNGSWMSNAHLIPGDAQSGVMDGKIYGNLIDGNLSVVASKSKLLNPPPETLGASALALHYANLIIFIEKLIASPHLIGNDARDDVYNMLPASIRSSLRAKLKPFAKSLSSSVYDTALANEWNDAMSKTLEWLAPLAHNMIRWQSERSFEHQSLVSRTNVLLVQTLYFANQEKTEAQITELLVGLNYIWRFGREITAKSLAECASGRTFDEYQDHQDLQTALSEYFGGCDGEEHHMTEFESEVAPGRELMAAALLSTPTLKSSFLSRRLSIRGHSSRSRTEKPDCIGYISPKCAVDTPYEGKGSISKFPRAHVWDPYKRLGVSTDASEEEVWSARNFLLDQYANHERSFESIEAAFERLLLTSFNNRKKMKINLKSRLKKKVEESPPWVKNLVSFVEIPAPVIILRRLFLFGFMACWSVINSAEAGPAFQVALSLGACIYFLNDKNESLPRAAIIGFGALVAGWLCGSMTVPLIPSFLLQPTWTLELLTSLVVYVFLFVACSFLK</sequence>
<comment type="caution">
    <text evidence="6">The sequence shown here is derived from an EMBL/GenBank/DDBJ whole genome shotgun (WGS) entry which is preliminary data.</text>
</comment>
<name>A0A8X8WBU7_SALSN</name>
<keyword evidence="7" id="KW-1185">Reference proteome</keyword>
<organism evidence="6">
    <name type="scientific">Salvia splendens</name>
    <name type="common">Scarlet sage</name>
    <dbReference type="NCBI Taxonomy" id="180675"/>
    <lineage>
        <taxon>Eukaryota</taxon>
        <taxon>Viridiplantae</taxon>
        <taxon>Streptophyta</taxon>
        <taxon>Embryophyta</taxon>
        <taxon>Tracheophyta</taxon>
        <taxon>Spermatophyta</taxon>
        <taxon>Magnoliopsida</taxon>
        <taxon>eudicotyledons</taxon>
        <taxon>Gunneridae</taxon>
        <taxon>Pentapetalae</taxon>
        <taxon>asterids</taxon>
        <taxon>lamiids</taxon>
        <taxon>Lamiales</taxon>
        <taxon>Lamiaceae</taxon>
        <taxon>Nepetoideae</taxon>
        <taxon>Mentheae</taxon>
        <taxon>Salviinae</taxon>
        <taxon>Salvia</taxon>
        <taxon>Salvia subgen. Calosphace</taxon>
        <taxon>core Calosphace</taxon>
    </lineage>
</organism>
<feature type="transmembrane region" description="Helical" evidence="3">
    <location>
        <begin position="831"/>
        <end position="852"/>
    </location>
</feature>
<dbReference type="InterPro" id="IPR007700">
    <property type="entry name" value="DUF668"/>
</dbReference>
<accession>A0A8X8WBU7</accession>
<reference evidence="6" key="1">
    <citation type="submission" date="2018-01" db="EMBL/GenBank/DDBJ databases">
        <authorList>
            <person name="Mao J.F."/>
        </authorList>
    </citation>
    <scope>NUCLEOTIDE SEQUENCE</scope>
    <source>
        <strain evidence="6">Huo1</strain>
        <tissue evidence="6">Leaf</tissue>
    </source>
</reference>
<dbReference type="Pfam" id="PF11833">
    <property type="entry name" value="CPP1-like"/>
    <property type="match status" value="1"/>
</dbReference>
<evidence type="ECO:0000256" key="2">
    <source>
        <dbReference type="SAM" id="MobiDB-lite"/>
    </source>
</evidence>